<dbReference type="GO" id="GO:0005524">
    <property type="term" value="F:ATP binding"/>
    <property type="evidence" value="ECO:0007669"/>
    <property type="project" value="UniProtKB-KW"/>
</dbReference>
<evidence type="ECO:0000256" key="1">
    <source>
        <dbReference type="ARBA" id="ARBA00010638"/>
    </source>
</evidence>
<feature type="binding site" evidence="4">
    <location>
        <position position="59"/>
    </location>
    <ligand>
        <name>substrate</name>
    </ligand>
</feature>
<dbReference type="PIRSF" id="PIRSF006806">
    <property type="entry name" value="FTHF_cligase"/>
    <property type="match status" value="1"/>
</dbReference>
<dbReference type="GO" id="GO:0035999">
    <property type="term" value="P:tetrahydrofolate interconversion"/>
    <property type="evidence" value="ECO:0007669"/>
    <property type="project" value="TreeGrafter"/>
</dbReference>
<keyword evidence="3 4" id="KW-0067">ATP-binding</keyword>
<evidence type="ECO:0000313" key="7">
    <source>
        <dbReference type="Proteomes" id="UP000295198"/>
    </source>
</evidence>
<gene>
    <name evidence="6" type="ORF">EKO23_13835</name>
</gene>
<reference evidence="6 7" key="1">
    <citation type="submission" date="2019-01" db="EMBL/GenBank/DDBJ databases">
        <title>Nocardioides guangzhouensis sp. nov., an actinobacterium isolated from soil.</title>
        <authorList>
            <person name="Fu Y."/>
            <person name="Cai Y."/>
            <person name="Lin Z."/>
            <person name="Chen P."/>
        </authorList>
    </citation>
    <scope>NUCLEOTIDE SEQUENCE [LARGE SCALE GENOMIC DNA]</scope>
    <source>
        <strain evidence="6 7">130</strain>
    </source>
</reference>
<comment type="similarity">
    <text evidence="1 5">Belongs to the 5-formyltetrahydrofolate cyclo-ligase family.</text>
</comment>
<dbReference type="NCBIfam" id="TIGR02727">
    <property type="entry name" value="MTHFS_bact"/>
    <property type="match status" value="1"/>
</dbReference>
<evidence type="ECO:0000313" key="6">
    <source>
        <dbReference type="EMBL" id="RYP85061.1"/>
    </source>
</evidence>
<dbReference type="Proteomes" id="UP000295198">
    <property type="component" value="Unassembled WGS sequence"/>
</dbReference>
<protein>
    <recommendedName>
        <fullName evidence="5">5-formyltetrahydrofolate cyclo-ligase</fullName>
        <ecNumber evidence="5">6.3.3.2</ecNumber>
    </recommendedName>
</protein>
<dbReference type="PANTHER" id="PTHR23407">
    <property type="entry name" value="ATPASE INHIBITOR/5-FORMYLTETRAHYDROFOLATE CYCLO-LIGASE"/>
    <property type="match status" value="1"/>
</dbReference>
<organism evidence="6 7">
    <name type="scientific">Nocardioides guangzhouensis</name>
    <dbReference type="NCBI Taxonomy" id="2497878"/>
    <lineage>
        <taxon>Bacteria</taxon>
        <taxon>Bacillati</taxon>
        <taxon>Actinomycetota</taxon>
        <taxon>Actinomycetes</taxon>
        <taxon>Propionibacteriales</taxon>
        <taxon>Nocardioidaceae</taxon>
        <taxon>Nocardioides</taxon>
    </lineage>
</organism>
<dbReference type="Pfam" id="PF01812">
    <property type="entry name" value="5-FTHF_cyc-lig"/>
    <property type="match status" value="1"/>
</dbReference>
<dbReference type="EC" id="6.3.3.2" evidence="5"/>
<name>A0A4Q4ZCN0_9ACTN</name>
<feature type="binding site" evidence="4">
    <location>
        <begin position="142"/>
        <end position="150"/>
    </location>
    <ligand>
        <name>ATP</name>
        <dbReference type="ChEBI" id="CHEBI:30616"/>
    </ligand>
</feature>
<dbReference type="Gene3D" id="3.40.50.10420">
    <property type="entry name" value="NagB/RpiA/CoA transferase-like"/>
    <property type="match status" value="1"/>
</dbReference>
<dbReference type="SUPFAM" id="SSF100950">
    <property type="entry name" value="NagB/RpiA/CoA transferase-like"/>
    <property type="match status" value="1"/>
</dbReference>
<sequence>MSDLGSPGATAAKTALRDQLVTNRNRRPLLELGEFARAIADHLLTRPEVRRAATVAAYVSIGTEPGTGALLDALLEAGKRVIVPVVLPDLDLDWAVYRGSTSLVPARMGLLEPAGPRLGVDAVAGADAVLVPGLAVAADGTRLGRGGGCYDRALARVPAGTFTCVLLFDDELLPGVPHEEHDRRVVAAATPSGVRVFG</sequence>
<comment type="catalytic activity">
    <reaction evidence="5">
        <text>(6S)-5-formyl-5,6,7,8-tetrahydrofolate + ATP = (6R)-5,10-methenyltetrahydrofolate + ADP + phosphate</text>
        <dbReference type="Rhea" id="RHEA:10488"/>
        <dbReference type="ChEBI" id="CHEBI:30616"/>
        <dbReference type="ChEBI" id="CHEBI:43474"/>
        <dbReference type="ChEBI" id="CHEBI:57455"/>
        <dbReference type="ChEBI" id="CHEBI:57457"/>
        <dbReference type="ChEBI" id="CHEBI:456216"/>
        <dbReference type="EC" id="6.3.3.2"/>
    </reaction>
</comment>
<dbReference type="GO" id="GO:0030272">
    <property type="term" value="F:5-formyltetrahydrofolate cyclo-ligase activity"/>
    <property type="evidence" value="ECO:0007669"/>
    <property type="project" value="UniProtKB-EC"/>
</dbReference>
<dbReference type="EMBL" id="SDKM01000019">
    <property type="protein sequence ID" value="RYP85061.1"/>
    <property type="molecule type" value="Genomic_DNA"/>
</dbReference>
<evidence type="ECO:0000256" key="4">
    <source>
        <dbReference type="PIRSR" id="PIRSR006806-1"/>
    </source>
</evidence>
<comment type="cofactor">
    <cofactor evidence="5">
        <name>Mg(2+)</name>
        <dbReference type="ChEBI" id="CHEBI:18420"/>
    </cofactor>
</comment>
<keyword evidence="7" id="KW-1185">Reference proteome</keyword>
<evidence type="ECO:0000256" key="3">
    <source>
        <dbReference type="ARBA" id="ARBA00022840"/>
    </source>
</evidence>
<keyword evidence="2 4" id="KW-0547">Nucleotide-binding</keyword>
<dbReference type="RefSeq" id="WP_134718258.1">
    <property type="nucleotide sequence ID" value="NZ_SDKM01000019.1"/>
</dbReference>
<feature type="binding site" evidence="4">
    <location>
        <position position="64"/>
    </location>
    <ligand>
        <name>substrate</name>
    </ligand>
</feature>
<dbReference type="GO" id="GO:0046872">
    <property type="term" value="F:metal ion binding"/>
    <property type="evidence" value="ECO:0007669"/>
    <property type="project" value="UniProtKB-KW"/>
</dbReference>
<keyword evidence="5" id="KW-0460">Magnesium</keyword>
<dbReference type="InterPro" id="IPR024185">
    <property type="entry name" value="FTHF_cligase-like_sf"/>
</dbReference>
<evidence type="ECO:0000256" key="2">
    <source>
        <dbReference type="ARBA" id="ARBA00022741"/>
    </source>
</evidence>
<dbReference type="GO" id="GO:0009396">
    <property type="term" value="P:folic acid-containing compound biosynthetic process"/>
    <property type="evidence" value="ECO:0007669"/>
    <property type="project" value="TreeGrafter"/>
</dbReference>
<feature type="binding site" evidence="4">
    <location>
        <begin position="13"/>
        <end position="17"/>
    </location>
    <ligand>
        <name>ATP</name>
        <dbReference type="ChEBI" id="CHEBI:30616"/>
    </ligand>
</feature>
<evidence type="ECO:0000256" key="5">
    <source>
        <dbReference type="RuleBase" id="RU361279"/>
    </source>
</evidence>
<keyword evidence="5" id="KW-0479">Metal-binding</keyword>
<dbReference type="InterPro" id="IPR037171">
    <property type="entry name" value="NagB/RpiA_transferase-like"/>
</dbReference>
<dbReference type="AlphaFoldDB" id="A0A4Q4ZCN0"/>
<comment type="caution">
    <text evidence="6">The sequence shown here is derived from an EMBL/GenBank/DDBJ whole genome shotgun (WGS) entry which is preliminary data.</text>
</comment>
<dbReference type="OrthoDB" id="3242798at2"/>
<accession>A0A4Q4ZCN0</accession>
<dbReference type="PANTHER" id="PTHR23407:SF1">
    <property type="entry name" value="5-FORMYLTETRAHYDROFOLATE CYCLO-LIGASE"/>
    <property type="match status" value="1"/>
</dbReference>
<proteinExistence type="inferred from homology"/>
<dbReference type="InterPro" id="IPR002698">
    <property type="entry name" value="FTHF_cligase"/>
</dbReference>
<keyword evidence="6" id="KW-0436">Ligase</keyword>